<reference evidence="1 2" key="1">
    <citation type="submission" date="2024-04" db="EMBL/GenBank/DDBJ databases">
        <authorList>
            <person name="Waldvogel A.-M."/>
            <person name="Schoenle A."/>
        </authorList>
    </citation>
    <scope>NUCLEOTIDE SEQUENCE [LARGE SCALE GENOMIC DNA]</scope>
</reference>
<organism evidence="1 2">
    <name type="scientific">Knipowitschia caucasica</name>
    <name type="common">Caucasian dwarf goby</name>
    <name type="synonym">Pomatoschistus caucasicus</name>
    <dbReference type="NCBI Taxonomy" id="637954"/>
    <lineage>
        <taxon>Eukaryota</taxon>
        <taxon>Metazoa</taxon>
        <taxon>Chordata</taxon>
        <taxon>Craniata</taxon>
        <taxon>Vertebrata</taxon>
        <taxon>Euteleostomi</taxon>
        <taxon>Actinopterygii</taxon>
        <taxon>Neopterygii</taxon>
        <taxon>Teleostei</taxon>
        <taxon>Neoteleostei</taxon>
        <taxon>Acanthomorphata</taxon>
        <taxon>Gobiaria</taxon>
        <taxon>Gobiiformes</taxon>
        <taxon>Gobioidei</taxon>
        <taxon>Gobiidae</taxon>
        <taxon>Gobiinae</taxon>
        <taxon>Knipowitschia</taxon>
    </lineage>
</organism>
<dbReference type="EMBL" id="OZ035828">
    <property type="protein sequence ID" value="CAL1609715.1"/>
    <property type="molecule type" value="Genomic_DNA"/>
</dbReference>
<keyword evidence="2" id="KW-1185">Reference proteome</keyword>
<sequence>MPTAEVNYPLASPGPRAELKGPRLRLQSRLAQLLLGVYEANQKQRCLWLFLFVNCAKDLIRDRSKPTAWFLSSITGTI</sequence>
<protein>
    <submittedName>
        <fullName evidence="1">Uncharacterized protein</fullName>
    </submittedName>
</protein>
<proteinExistence type="predicted"/>
<evidence type="ECO:0000313" key="1">
    <source>
        <dbReference type="EMBL" id="CAL1609715.1"/>
    </source>
</evidence>
<accession>A0AAV2M8W3</accession>
<gene>
    <name evidence="1" type="ORF">KC01_LOCUS36404</name>
</gene>
<dbReference type="AlphaFoldDB" id="A0AAV2M8W3"/>
<evidence type="ECO:0000313" key="2">
    <source>
        <dbReference type="Proteomes" id="UP001497482"/>
    </source>
</evidence>
<name>A0AAV2M8W3_KNICA</name>
<dbReference type="Proteomes" id="UP001497482">
    <property type="component" value="Chromosome 6"/>
</dbReference>